<accession>A0A2J6RXH2</accession>
<dbReference type="PANTHER" id="PTHR35910:SF6">
    <property type="entry name" value="2EXR DOMAIN-CONTAINING PROTEIN"/>
    <property type="match status" value="1"/>
</dbReference>
<feature type="domain" description="2EXR" evidence="2">
    <location>
        <begin position="15"/>
        <end position="95"/>
    </location>
</feature>
<dbReference type="Pfam" id="PF20150">
    <property type="entry name" value="2EXR"/>
    <property type="match status" value="1"/>
</dbReference>
<feature type="compositionally biased region" description="Polar residues" evidence="1">
    <location>
        <begin position="290"/>
        <end position="308"/>
    </location>
</feature>
<dbReference type="PANTHER" id="PTHR35910">
    <property type="entry name" value="2EXR DOMAIN-CONTAINING PROTEIN"/>
    <property type="match status" value="1"/>
</dbReference>
<evidence type="ECO:0000313" key="3">
    <source>
        <dbReference type="EMBL" id="PMD43213.1"/>
    </source>
</evidence>
<evidence type="ECO:0000259" key="2">
    <source>
        <dbReference type="Pfam" id="PF20150"/>
    </source>
</evidence>
<organism evidence="3 4">
    <name type="scientific">Hyaloscypha variabilis (strain UAMH 11265 / GT02V1 / F)</name>
    <name type="common">Meliniomyces variabilis</name>
    <dbReference type="NCBI Taxonomy" id="1149755"/>
    <lineage>
        <taxon>Eukaryota</taxon>
        <taxon>Fungi</taxon>
        <taxon>Dikarya</taxon>
        <taxon>Ascomycota</taxon>
        <taxon>Pezizomycotina</taxon>
        <taxon>Leotiomycetes</taxon>
        <taxon>Helotiales</taxon>
        <taxon>Hyaloscyphaceae</taxon>
        <taxon>Hyaloscypha</taxon>
        <taxon>Hyaloscypha variabilis</taxon>
    </lineage>
</organism>
<dbReference type="InterPro" id="IPR045518">
    <property type="entry name" value="2EXR"/>
</dbReference>
<name>A0A2J6RXH2_HYAVF</name>
<reference evidence="3 4" key="1">
    <citation type="submission" date="2016-04" db="EMBL/GenBank/DDBJ databases">
        <title>A degradative enzymes factory behind the ericoid mycorrhizal symbiosis.</title>
        <authorList>
            <consortium name="DOE Joint Genome Institute"/>
            <person name="Martino E."/>
            <person name="Morin E."/>
            <person name="Grelet G."/>
            <person name="Kuo A."/>
            <person name="Kohler A."/>
            <person name="Daghino S."/>
            <person name="Barry K."/>
            <person name="Choi C."/>
            <person name="Cichocki N."/>
            <person name="Clum A."/>
            <person name="Copeland A."/>
            <person name="Hainaut M."/>
            <person name="Haridas S."/>
            <person name="Labutti K."/>
            <person name="Lindquist E."/>
            <person name="Lipzen A."/>
            <person name="Khouja H.-R."/>
            <person name="Murat C."/>
            <person name="Ohm R."/>
            <person name="Olson A."/>
            <person name="Spatafora J."/>
            <person name="Veneault-Fourrey C."/>
            <person name="Henrissat B."/>
            <person name="Grigoriev I."/>
            <person name="Martin F."/>
            <person name="Perotto S."/>
        </authorList>
    </citation>
    <scope>NUCLEOTIDE SEQUENCE [LARGE SCALE GENOMIC DNA]</scope>
    <source>
        <strain evidence="3 4">F</strain>
    </source>
</reference>
<protein>
    <recommendedName>
        <fullName evidence="2">2EXR domain-containing protein</fullName>
    </recommendedName>
</protein>
<dbReference type="EMBL" id="KZ613942">
    <property type="protein sequence ID" value="PMD43213.1"/>
    <property type="molecule type" value="Genomic_DNA"/>
</dbReference>
<evidence type="ECO:0000313" key="4">
    <source>
        <dbReference type="Proteomes" id="UP000235786"/>
    </source>
</evidence>
<dbReference type="Proteomes" id="UP000235786">
    <property type="component" value="Unassembled WGS sequence"/>
</dbReference>
<gene>
    <name evidence="3" type="ORF">L207DRAFT_526410</name>
</gene>
<dbReference type="OrthoDB" id="3473305at2759"/>
<proteinExistence type="predicted"/>
<evidence type="ECO:0000256" key="1">
    <source>
        <dbReference type="SAM" id="MobiDB-lite"/>
    </source>
</evidence>
<feature type="region of interest" description="Disordered" evidence="1">
    <location>
        <begin position="266"/>
        <end position="345"/>
    </location>
</feature>
<sequence>MDSNRNRQATSLPAFPLFSQLPIEIRNQIWKLSLAPRIVKWKRTDDESVFEVPSKTLPLLSVNRESRKATFFYGKYKKVSADPRTMYFSPIIDYLLFDPGWVDLVGYANLNRPDPIGTLLPEFSNIRNIMVHPNYTEKRKTPTALFEKLRSIQRILVAADEKMIGAQRKHMVATVYDIDKYYMTTAKRRIPDIKRPYIAVGCLGWVGSERHRWHHPNEDHRQLVAVFDHEDQMSEHAATLRDEEWKYVQDRFKQGRPKSILKFKKTGELGPQSSTNCSGASIVRPPNYSEPATMQTRSPSKADQPTQDDSLEARNKRQRVGGEFKGLQAADPGSEEELPGYDQVV</sequence>
<dbReference type="AlphaFoldDB" id="A0A2J6RXH2"/>
<keyword evidence="4" id="KW-1185">Reference proteome</keyword>